<dbReference type="InterPro" id="IPR013783">
    <property type="entry name" value="Ig-like_fold"/>
</dbReference>
<reference evidence="8" key="1">
    <citation type="journal article" date="2023" name="G3 (Bethesda)">
        <title>A reference genome for the long-term kleptoplast-retaining sea slug Elysia crispata morphotype clarki.</title>
        <authorList>
            <person name="Eastman K.E."/>
            <person name="Pendleton A.L."/>
            <person name="Shaikh M.A."/>
            <person name="Suttiyut T."/>
            <person name="Ogas R."/>
            <person name="Tomko P."/>
            <person name="Gavelis G."/>
            <person name="Widhalm J.R."/>
            <person name="Wisecaver J.H."/>
        </authorList>
    </citation>
    <scope>NUCLEOTIDE SEQUENCE</scope>
    <source>
        <strain evidence="8">ECLA1</strain>
    </source>
</reference>
<feature type="domain" description="Ig-like" evidence="7">
    <location>
        <begin position="316"/>
        <end position="403"/>
    </location>
</feature>
<dbReference type="PANTHER" id="PTHR12231:SF253">
    <property type="entry name" value="DPR-INTERACTING PROTEIN ETA, ISOFORM B-RELATED"/>
    <property type="match status" value="1"/>
</dbReference>
<dbReference type="EMBL" id="JAWDGP010003760">
    <property type="protein sequence ID" value="KAK3771257.1"/>
    <property type="molecule type" value="Genomic_DNA"/>
</dbReference>
<feature type="chain" id="PRO_5042245438" description="Ig-like domain-containing protein" evidence="6">
    <location>
        <begin position="27"/>
        <end position="579"/>
    </location>
</feature>
<dbReference type="SUPFAM" id="SSF48726">
    <property type="entry name" value="Immunoglobulin"/>
    <property type="match status" value="2"/>
</dbReference>
<evidence type="ECO:0000256" key="3">
    <source>
        <dbReference type="ARBA" id="ARBA00023157"/>
    </source>
</evidence>
<keyword evidence="4" id="KW-0393">Immunoglobulin domain</keyword>
<proteinExistence type="predicted"/>
<evidence type="ECO:0000313" key="9">
    <source>
        <dbReference type="Proteomes" id="UP001283361"/>
    </source>
</evidence>
<dbReference type="InterPro" id="IPR003599">
    <property type="entry name" value="Ig_sub"/>
</dbReference>
<dbReference type="InterPro" id="IPR036179">
    <property type="entry name" value="Ig-like_dom_sf"/>
</dbReference>
<organism evidence="8 9">
    <name type="scientific">Elysia crispata</name>
    <name type="common">lettuce slug</name>
    <dbReference type="NCBI Taxonomy" id="231223"/>
    <lineage>
        <taxon>Eukaryota</taxon>
        <taxon>Metazoa</taxon>
        <taxon>Spiralia</taxon>
        <taxon>Lophotrochozoa</taxon>
        <taxon>Mollusca</taxon>
        <taxon>Gastropoda</taxon>
        <taxon>Heterobranchia</taxon>
        <taxon>Euthyneura</taxon>
        <taxon>Panpulmonata</taxon>
        <taxon>Sacoglossa</taxon>
        <taxon>Placobranchoidea</taxon>
        <taxon>Plakobranchidae</taxon>
        <taxon>Elysia</taxon>
    </lineage>
</organism>
<dbReference type="SMART" id="SM00409">
    <property type="entry name" value="IG"/>
    <property type="match status" value="2"/>
</dbReference>
<dbReference type="Gene3D" id="2.60.40.10">
    <property type="entry name" value="Immunoglobulins"/>
    <property type="match status" value="2"/>
</dbReference>
<keyword evidence="1 6" id="KW-0732">Signal</keyword>
<dbReference type="AlphaFoldDB" id="A0AAE1DI05"/>
<dbReference type="InterPro" id="IPR051170">
    <property type="entry name" value="Neural/epithelial_adhesion"/>
</dbReference>
<name>A0AAE1DI05_9GAST</name>
<gene>
    <name evidence="8" type="ORF">RRG08_024336</name>
</gene>
<dbReference type="InterPro" id="IPR013098">
    <property type="entry name" value="Ig_I-set"/>
</dbReference>
<dbReference type="SUPFAM" id="SSF57302">
    <property type="entry name" value="Snake toxin-like"/>
    <property type="match status" value="1"/>
</dbReference>
<evidence type="ECO:0000256" key="2">
    <source>
        <dbReference type="ARBA" id="ARBA00022737"/>
    </source>
</evidence>
<dbReference type="InterPro" id="IPR003598">
    <property type="entry name" value="Ig_sub2"/>
</dbReference>
<evidence type="ECO:0000259" key="7">
    <source>
        <dbReference type="PROSITE" id="PS50835"/>
    </source>
</evidence>
<feature type="signal peptide" evidence="6">
    <location>
        <begin position="1"/>
        <end position="26"/>
    </location>
</feature>
<evidence type="ECO:0000313" key="8">
    <source>
        <dbReference type="EMBL" id="KAK3771257.1"/>
    </source>
</evidence>
<dbReference type="PANTHER" id="PTHR12231">
    <property type="entry name" value="CTX-RELATED TYPE I TRANSMEMBRANE PROTEIN"/>
    <property type="match status" value="1"/>
</dbReference>
<dbReference type="CDD" id="cd00096">
    <property type="entry name" value="Ig"/>
    <property type="match status" value="1"/>
</dbReference>
<dbReference type="InterPro" id="IPR007110">
    <property type="entry name" value="Ig-like_dom"/>
</dbReference>
<accession>A0AAE1DI05</accession>
<protein>
    <recommendedName>
        <fullName evidence="7">Ig-like domain-containing protein</fullName>
    </recommendedName>
</protein>
<feature type="region of interest" description="Disordered" evidence="5">
    <location>
        <begin position="406"/>
        <end position="436"/>
    </location>
</feature>
<dbReference type="Proteomes" id="UP001283361">
    <property type="component" value="Unassembled WGS sequence"/>
</dbReference>
<dbReference type="InterPro" id="IPR045860">
    <property type="entry name" value="Snake_toxin-like_sf"/>
</dbReference>
<evidence type="ECO:0000256" key="1">
    <source>
        <dbReference type="ARBA" id="ARBA00022729"/>
    </source>
</evidence>
<dbReference type="SMART" id="SM00408">
    <property type="entry name" value="IGc2"/>
    <property type="match status" value="2"/>
</dbReference>
<dbReference type="PROSITE" id="PS50835">
    <property type="entry name" value="IG_LIKE"/>
    <property type="match status" value="2"/>
</dbReference>
<sequence length="579" mass="62229">MSRLKEFHDWALILVAVLLLSVNASAGGPWCFQCQNALHPAICFKVAQCGEHELCHTEVTVSSTGNQLYTSSCKADADCAATVRRRRRKRAALQLTQCDECCKGTLCNAKGCNLQDVSNGRLFCLSCDFVQHPADCDVVDRCSLDESCVVSKQQRLGLTFFKLGCQSKTSCPAAGSTLAKDKALCCDTDLCNSNDIGVDPGIYTTTPIPTTRKDSAADVTVASNTLVYDVKYEPGETMDIVCHVTGGPVPSVTWSYDDGNSTKNITTGISTGPKGFDSILSIPTPSAANNGVYTCFAENSNGKAQQDITVTVRMPPRIKGNQSMAITVRLQDDLTIPCEVQPMDNGTSVRWDISPSIRSYTINANHSLKMYNVHSENTGDYKCIAENMDGKVEKIYHVEVEVSNTPAPALSPAPASTTMSTPTQTSTGTTTTTSKATTTMTTPITTTLSTTLSKTISYTSTTKSATKTTATTQSTKSTSKASTASSFISTTSSITNQFIDAQELPVSVLQCPVISPSVTWRRLVVDFDHNSYLYIDNSNGVLAVLSQTSPDTVTGLYECIDNGIIQGNFVIYNKIPDCM</sequence>
<comment type="caution">
    <text evidence="8">The sequence shown here is derived from an EMBL/GenBank/DDBJ whole genome shotgun (WGS) entry which is preliminary data.</text>
</comment>
<keyword evidence="2" id="KW-0677">Repeat</keyword>
<dbReference type="Pfam" id="PF07679">
    <property type="entry name" value="I-set"/>
    <property type="match status" value="2"/>
</dbReference>
<evidence type="ECO:0000256" key="6">
    <source>
        <dbReference type="SAM" id="SignalP"/>
    </source>
</evidence>
<keyword evidence="3" id="KW-1015">Disulfide bond</keyword>
<feature type="domain" description="Ig-like" evidence="7">
    <location>
        <begin position="209"/>
        <end position="311"/>
    </location>
</feature>
<keyword evidence="9" id="KW-1185">Reference proteome</keyword>
<evidence type="ECO:0000256" key="4">
    <source>
        <dbReference type="ARBA" id="ARBA00023319"/>
    </source>
</evidence>
<evidence type="ECO:0000256" key="5">
    <source>
        <dbReference type="SAM" id="MobiDB-lite"/>
    </source>
</evidence>